<keyword evidence="3" id="KW-0474">Menaquinone biosynthesis</keyword>
<gene>
    <name evidence="10" type="ORF">SAMN05421686_10879</name>
</gene>
<feature type="transmembrane region" description="Helical" evidence="9">
    <location>
        <begin position="42"/>
        <end position="59"/>
    </location>
</feature>
<dbReference type="InterPro" id="IPR000537">
    <property type="entry name" value="UbiA_prenyltransferase"/>
</dbReference>
<evidence type="ECO:0000256" key="3">
    <source>
        <dbReference type="ARBA" id="ARBA00022428"/>
    </source>
</evidence>
<feature type="transmembrane region" description="Helical" evidence="9">
    <location>
        <begin position="274"/>
        <end position="295"/>
    </location>
</feature>
<feature type="transmembrane region" description="Helical" evidence="9">
    <location>
        <begin position="242"/>
        <end position="262"/>
    </location>
</feature>
<evidence type="ECO:0000313" key="11">
    <source>
        <dbReference type="Proteomes" id="UP000185639"/>
    </source>
</evidence>
<evidence type="ECO:0000256" key="5">
    <source>
        <dbReference type="ARBA" id="ARBA00022679"/>
    </source>
</evidence>
<sequence length="297" mass="31634">MDASTFTTTLKTTRPPFLILTPVCLLMGFAASGYSPQLNPDLIWVVLGALLAHISVNMLNEYQDFKSGLDLVTDRTPFSGGSGGLPEHPQAAGWVLAGAVLSLLCVVIIGVYLSLAYPALWLLGGIGVLLVWFYTSVINRLPYLCLFAPGLGFGVLMVVGTAIVAGLEQPVCVAFGAAVVFLMVNNLLLANQFPDIEADKAHGREHLLIRYGVSAGIRAFNIMTFSVAGLIVMAAMSGVWPQWVLLALIPWALTLKTLTALNQERENISASPDALGMNVVATLLTPVVLSLALLLSR</sequence>
<dbReference type="Proteomes" id="UP000185639">
    <property type="component" value="Unassembled WGS sequence"/>
</dbReference>
<protein>
    <submittedName>
        <fullName evidence="10">1,4-dihydroxy-2-naphthoate octaprenyltransferase</fullName>
    </submittedName>
</protein>
<dbReference type="CDD" id="cd13962">
    <property type="entry name" value="PT_UbiA_UBIAD1"/>
    <property type="match status" value="1"/>
</dbReference>
<keyword evidence="11" id="KW-1185">Reference proteome</keyword>
<dbReference type="RefSeq" id="WP_076516842.1">
    <property type="nucleotide sequence ID" value="NZ_FTOH01000008.1"/>
</dbReference>
<evidence type="ECO:0000256" key="2">
    <source>
        <dbReference type="ARBA" id="ARBA00004863"/>
    </source>
</evidence>
<feature type="transmembrane region" description="Helical" evidence="9">
    <location>
        <begin position="173"/>
        <end position="190"/>
    </location>
</feature>
<feature type="transmembrane region" description="Helical" evidence="9">
    <location>
        <begin position="144"/>
        <end position="167"/>
    </location>
</feature>
<evidence type="ECO:0000256" key="6">
    <source>
        <dbReference type="ARBA" id="ARBA00022692"/>
    </source>
</evidence>
<dbReference type="PANTHER" id="PTHR13929">
    <property type="entry name" value="1,4-DIHYDROXY-2-NAPHTHOATE OCTAPRENYLTRANSFERASE"/>
    <property type="match status" value="1"/>
</dbReference>
<dbReference type="GO" id="GO:0009234">
    <property type="term" value="P:menaquinone biosynthetic process"/>
    <property type="evidence" value="ECO:0007669"/>
    <property type="project" value="UniProtKB-UniPathway"/>
</dbReference>
<keyword evidence="7 9" id="KW-1133">Transmembrane helix</keyword>
<keyword evidence="6 9" id="KW-0812">Transmembrane</keyword>
<evidence type="ECO:0000313" key="10">
    <source>
        <dbReference type="EMBL" id="SIT04518.1"/>
    </source>
</evidence>
<feature type="transmembrane region" description="Helical" evidence="9">
    <location>
        <begin position="17"/>
        <end position="36"/>
    </location>
</feature>
<dbReference type="InterPro" id="IPR044878">
    <property type="entry name" value="UbiA_sf"/>
</dbReference>
<organism evidence="10 11">
    <name type="scientific">Thalassolituus maritimus</name>
    <dbReference type="NCBI Taxonomy" id="484498"/>
    <lineage>
        <taxon>Bacteria</taxon>
        <taxon>Pseudomonadati</taxon>
        <taxon>Pseudomonadota</taxon>
        <taxon>Gammaproteobacteria</taxon>
        <taxon>Oceanospirillales</taxon>
        <taxon>Oceanospirillaceae</taxon>
        <taxon>Thalassolituus</taxon>
    </lineage>
</organism>
<evidence type="ECO:0000256" key="7">
    <source>
        <dbReference type="ARBA" id="ARBA00022989"/>
    </source>
</evidence>
<evidence type="ECO:0000256" key="4">
    <source>
        <dbReference type="ARBA" id="ARBA00022475"/>
    </source>
</evidence>
<dbReference type="Gene3D" id="1.10.357.140">
    <property type="entry name" value="UbiA prenyltransferase"/>
    <property type="match status" value="1"/>
</dbReference>
<evidence type="ECO:0000256" key="8">
    <source>
        <dbReference type="ARBA" id="ARBA00023136"/>
    </source>
</evidence>
<name>A0A1N7P1T5_9GAMM</name>
<feature type="transmembrane region" description="Helical" evidence="9">
    <location>
        <begin position="211"/>
        <end position="236"/>
    </location>
</feature>
<dbReference type="STRING" id="484498.SAMN05421686_10879"/>
<keyword evidence="4" id="KW-1003">Cell membrane</keyword>
<feature type="transmembrane region" description="Helical" evidence="9">
    <location>
        <begin position="91"/>
        <end position="113"/>
    </location>
</feature>
<dbReference type="Pfam" id="PF01040">
    <property type="entry name" value="UbiA"/>
    <property type="match status" value="1"/>
</dbReference>
<dbReference type="GO" id="GO:0016020">
    <property type="term" value="C:membrane"/>
    <property type="evidence" value="ECO:0007669"/>
    <property type="project" value="UniProtKB-SubCell"/>
</dbReference>
<evidence type="ECO:0000256" key="9">
    <source>
        <dbReference type="SAM" id="Phobius"/>
    </source>
</evidence>
<dbReference type="GO" id="GO:0042371">
    <property type="term" value="P:vitamin K biosynthetic process"/>
    <property type="evidence" value="ECO:0007669"/>
    <property type="project" value="TreeGrafter"/>
</dbReference>
<keyword evidence="5 10" id="KW-0808">Transferase</keyword>
<dbReference type="PANTHER" id="PTHR13929:SF0">
    <property type="entry name" value="UBIA PRENYLTRANSFERASE DOMAIN-CONTAINING PROTEIN 1"/>
    <property type="match status" value="1"/>
</dbReference>
<dbReference type="AlphaFoldDB" id="A0A1N7P1T5"/>
<dbReference type="EMBL" id="FTOH01000008">
    <property type="protein sequence ID" value="SIT04518.1"/>
    <property type="molecule type" value="Genomic_DNA"/>
</dbReference>
<comment type="subcellular location">
    <subcellularLocation>
        <location evidence="1">Membrane</location>
        <topology evidence="1">Multi-pass membrane protein</topology>
    </subcellularLocation>
</comment>
<dbReference type="GO" id="GO:0004659">
    <property type="term" value="F:prenyltransferase activity"/>
    <property type="evidence" value="ECO:0007669"/>
    <property type="project" value="InterPro"/>
</dbReference>
<comment type="pathway">
    <text evidence="2">Quinol/quinone metabolism; menaquinone biosynthesis.</text>
</comment>
<evidence type="ECO:0000256" key="1">
    <source>
        <dbReference type="ARBA" id="ARBA00004141"/>
    </source>
</evidence>
<dbReference type="InterPro" id="IPR026046">
    <property type="entry name" value="UBIAD1"/>
</dbReference>
<dbReference type="OrthoDB" id="3344514at2"/>
<feature type="transmembrane region" description="Helical" evidence="9">
    <location>
        <begin position="119"/>
        <end position="137"/>
    </location>
</feature>
<dbReference type="UniPathway" id="UPA00079"/>
<reference evidence="11" key="1">
    <citation type="submission" date="2017-01" db="EMBL/GenBank/DDBJ databases">
        <authorList>
            <person name="Varghese N."/>
            <person name="Submissions S."/>
        </authorList>
    </citation>
    <scope>NUCLEOTIDE SEQUENCE [LARGE SCALE GENOMIC DNA]</scope>
    <source>
        <strain evidence="11">DSM 24913</strain>
    </source>
</reference>
<keyword evidence="8 9" id="KW-0472">Membrane</keyword>
<accession>A0A1N7P1T5</accession>
<proteinExistence type="predicted"/>